<accession>A0A2K1P408</accession>
<dbReference type="GO" id="GO:0016301">
    <property type="term" value="F:kinase activity"/>
    <property type="evidence" value="ECO:0007669"/>
    <property type="project" value="UniProtKB-KW"/>
</dbReference>
<dbReference type="PANTHER" id="PTHR43095">
    <property type="entry name" value="SUGAR KINASE"/>
    <property type="match status" value="1"/>
</dbReference>
<evidence type="ECO:0000313" key="8">
    <source>
        <dbReference type="Proteomes" id="UP000236199"/>
    </source>
</evidence>
<evidence type="ECO:0000256" key="4">
    <source>
        <dbReference type="RuleBase" id="RU003733"/>
    </source>
</evidence>
<dbReference type="Gene3D" id="3.30.420.40">
    <property type="match status" value="2"/>
</dbReference>
<keyword evidence="3 4" id="KW-0418">Kinase</keyword>
<dbReference type="EMBL" id="AZRM01000063">
    <property type="protein sequence ID" value="PNR97512.1"/>
    <property type="molecule type" value="Genomic_DNA"/>
</dbReference>
<name>A0A2K1P408_9BACT</name>
<evidence type="ECO:0000256" key="2">
    <source>
        <dbReference type="ARBA" id="ARBA00022679"/>
    </source>
</evidence>
<dbReference type="Proteomes" id="UP000236199">
    <property type="component" value="Unassembled WGS sequence"/>
</dbReference>
<protein>
    <recommendedName>
        <fullName evidence="9">Sugar (Pentulose and hexulose) kinase</fullName>
    </recommendedName>
</protein>
<comment type="similarity">
    <text evidence="1 4">Belongs to the FGGY kinase family.</text>
</comment>
<evidence type="ECO:0000313" key="7">
    <source>
        <dbReference type="EMBL" id="PNR97512.1"/>
    </source>
</evidence>
<dbReference type="GO" id="GO:0016773">
    <property type="term" value="F:phosphotransferase activity, alcohol group as acceptor"/>
    <property type="evidence" value="ECO:0007669"/>
    <property type="project" value="InterPro"/>
</dbReference>
<evidence type="ECO:0000259" key="5">
    <source>
        <dbReference type="Pfam" id="PF00370"/>
    </source>
</evidence>
<dbReference type="InterPro" id="IPR018485">
    <property type="entry name" value="FGGY_C"/>
</dbReference>
<dbReference type="SUPFAM" id="SSF53067">
    <property type="entry name" value="Actin-like ATPase domain"/>
    <property type="match status" value="2"/>
</dbReference>
<sequence>MKYVLVLDVGTTNMKVAIVNEKGDIISQEVKKINLIQSAEGAAEHDPQELWANFLDISKKIITNFEGDISLLIFSGYQFGFLPIDKKGNSLMNMVTLLDTRSQNIMNEVKERFSFEEIYQKTGCPPAFNYTIARILWLKKEKPEIFAKTYKFLDIKSFFTFKLTGKCYTEPSLASVTQLLDIKTQKWDEELIKRLGIEKDQLPDLVPGNVIVDTVKKEIAKEMGLEKVVPIMLGVYDGGAMILGMGGYKKSAVCNLGTTAMFRSAYNEPLLDKTGQFRLQTYALLPGMWAIGGAVNNAGVVLEWFRNNISNGMSYDQINEEASKVKAGSEGLICFPFLTGERDPRIGSLSTGSFFGLKTFHNLSHMARSIYEGVGYGLNMIKTALEENDVNLKRLTVGGSGSKSDVWVQILANIFNIPVTKSKTENATLIGESMVAFSQLGVYKDIEQAGEVMIKLGKSFEPQTSSVKTYEVYYNFFVKMIQNYRDMYTLHTQLINSLGEEEKWQ</sequence>
<gene>
    <name evidence="7" type="ORF">X928_09690</name>
</gene>
<dbReference type="AlphaFoldDB" id="A0A2K1P408"/>
<organism evidence="7 8">
    <name type="scientific">Petrotoga miotherma DSM 10691</name>
    <dbReference type="NCBI Taxonomy" id="1434326"/>
    <lineage>
        <taxon>Bacteria</taxon>
        <taxon>Thermotogati</taxon>
        <taxon>Thermotogota</taxon>
        <taxon>Thermotogae</taxon>
        <taxon>Petrotogales</taxon>
        <taxon>Petrotogaceae</taxon>
        <taxon>Petrotoga</taxon>
    </lineage>
</organism>
<feature type="domain" description="Carbohydrate kinase FGGY N-terminal" evidence="5">
    <location>
        <begin position="3"/>
        <end position="244"/>
    </location>
</feature>
<evidence type="ECO:0008006" key="9">
    <source>
        <dbReference type="Google" id="ProtNLM"/>
    </source>
</evidence>
<dbReference type="CDD" id="cd07770">
    <property type="entry name" value="ASKHA_NBD_FGGY_GntK"/>
    <property type="match status" value="1"/>
</dbReference>
<comment type="caution">
    <text evidence="7">The sequence shown here is derived from an EMBL/GenBank/DDBJ whole genome shotgun (WGS) entry which is preliminary data.</text>
</comment>
<dbReference type="InterPro" id="IPR050406">
    <property type="entry name" value="FGGY_Carb_Kinase"/>
</dbReference>
<dbReference type="InterPro" id="IPR018483">
    <property type="entry name" value="Carb_kinase_FGGY_CS"/>
</dbReference>
<dbReference type="Pfam" id="PF02782">
    <property type="entry name" value="FGGY_C"/>
    <property type="match status" value="1"/>
</dbReference>
<dbReference type="InterPro" id="IPR000577">
    <property type="entry name" value="Carb_kinase_FGGY"/>
</dbReference>
<reference evidence="7 8" key="1">
    <citation type="submission" date="2013-12" db="EMBL/GenBank/DDBJ databases">
        <title>Comparative genomics of Petrotoga isolates.</title>
        <authorList>
            <person name="Nesbo C.L."/>
            <person name="Charchuk R."/>
            <person name="Chow K."/>
        </authorList>
    </citation>
    <scope>NUCLEOTIDE SEQUENCE [LARGE SCALE GENOMIC DNA]</scope>
    <source>
        <strain evidence="7 8">DSM 10691</strain>
    </source>
</reference>
<keyword evidence="2 4" id="KW-0808">Transferase</keyword>
<dbReference type="PIRSF" id="PIRSF000538">
    <property type="entry name" value="GlpK"/>
    <property type="match status" value="1"/>
</dbReference>
<dbReference type="GO" id="GO:0005975">
    <property type="term" value="P:carbohydrate metabolic process"/>
    <property type="evidence" value="ECO:0007669"/>
    <property type="project" value="InterPro"/>
</dbReference>
<feature type="domain" description="Carbohydrate kinase FGGY C-terminal" evidence="6">
    <location>
        <begin position="252"/>
        <end position="438"/>
    </location>
</feature>
<evidence type="ECO:0000256" key="3">
    <source>
        <dbReference type="ARBA" id="ARBA00022777"/>
    </source>
</evidence>
<dbReference type="InterPro" id="IPR018484">
    <property type="entry name" value="FGGY_N"/>
</dbReference>
<dbReference type="OrthoDB" id="9805576at2"/>
<dbReference type="PANTHER" id="PTHR43095:SF2">
    <property type="entry name" value="GLUCONOKINASE"/>
    <property type="match status" value="1"/>
</dbReference>
<proteinExistence type="inferred from homology"/>
<evidence type="ECO:0000256" key="1">
    <source>
        <dbReference type="ARBA" id="ARBA00009156"/>
    </source>
</evidence>
<keyword evidence="8" id="KW-1185">Reference proteome</keyword>
<evidence type="ECO:0000259" key="6">
    <source>
        <dbReference type="Pfam" id="PF02782"/>
    </source>
</evidence>
<dbReference type="InterPro" id="IPR043129">
    <property type="entry name" value="ATPase_NBD"/>
</dbReference>
<dbReference type="PROSITE" id="PS00445">
    <property type="entry name" value="FGGY_KINASES_2"/>
    <property type="match status" value="1"/>
</dbReference>
<dbReference type="RefSeq" id="WP_103079494.1">
    <property type="nucleotide sequence ID" value="NZ_AZRM01000063.1"/>
</dbReference>
<dbReference type="Pfam" id="PF00370">
    <property type="entry name" value="FGGY_N"/>
    <property type="match status" value="1"/>
</dbReference>